<evidence type="ECO:0000256" key="5">
    <source>
        <dbReference type="ARBA" id="ARBA00023204"/>
    </source>
</evidence>
<evidence type="ECO:0000259" key="8">
    <source>
        <dbReference type="Pfam" id="PF11967"/>
    </source>
</evidence>
<dbReference type="GO" id="GO:0043590">
    <property type="term" value="C:bacterial nucleoid"/>
    <property type="evidence" value="ECO:0007669"/>
    <property type="project" value="TreeGrafter"/>
</dbReference>
<dbReference type="NCBIfam" id="TIGR00613">
    <property type="entry name" value="reco"/>
    <property type="match status" value="1"/>
</dbReference>
<dbReference type="PANTHER" id="PTHR33991:SF1">
    <property type="entry name" value="DNA REPAIR PROTEIN RECO"/>
    <property type="match status" value="1"/>
</dbReference>
<accession>A0A6N9TSY6</accession>
<comment type="function">
    <text evidence="7">Involved in DNA repair and RecF pathway recombination.</text>
</comment>
<dbReference type="SUPFAM" id="SSF57863">
    <property type="entry name" value="ArfGap/RecO-like zinc finger"/>
    <property type="match status" value="1"/>
</dbReference>
<dbReference type="Pfam" id="PF02565">
    <property type="entry name" value="RecO_C"/>
    <property type="match status" value="1"/>
</dbReference>
<dbReference type="SUPFAM" id="SSF50249">
    <property type="entry name" value="Nucleic acid-binding proteins"/>
    <property type="match status" value="1"/>
</dbReference>
<gene>
    <name evidence="7 9" type="primary">recO</name>
    <name evidence="9" type="ORF">G3N55_08355</name>
</gene>
<dbReference type="Gene3D" id="1.20.1440.120">
    <property type="entry name" value="Recombination protein O, C-terminal domain"/>
    <property type="match status" value="1"/>
</dbReference>
<dbReference type="AlphaFoldDB" id="A0A6N9TSY6"/>
<dbReference type="InterPro" id="IPR003717">
    <property type="entry name" value="RecO"/>
</dbReference>
<evidence type="ECO:0000256" key="3">
    <source>
        <dbReference type="ARBA" id="ARBA00022763"/>
    </source>
</evidence>
<name>A0A6N9TSY6_DISTH</name>
<comment type="caution">
    <text evidence="9">The sequence shown here is derived from an EMBL/GenBank/DDBJ whole genome shotgun (WGS) entry which is preliminary data.</text>
</comment>
<evidence type="ECO:0000256" key="4">
    <source>
        <dbReference type="ARBA" id="ARBA00023172"/>
    </source>
</evidence>
<keyword evidence="5 7" id="KW-0234">DNA repair</keyword>
<dbReference type="GO" id="GO:0006310">
    <property type="term" value="P:DNA recombination"/>
    <property type="evidence" value="ECO:0007669"/>
    <property type="project" value="UniProtKB-UniRule"/>
</dbReference>
<evidence type="ECO:0000256" key="1">
    <source>
        <dbReference type="ARBA" id="ARBA00007452"/>
    </source>
</evidence>
<dbReference type="RefSeq" id="WP_163298983.1">
    <property type="nucleotide sequence ID" value="NZ_JAAGRR010000092.1"/>
</dbReference>
<dbReference type="HAMAP" id="MF_00201">
    <property type="entry name" value="RecO"/>
    <property type="match status" value="1"/>
</dbReference>
<dbReference type="InterPro" id="IPR022572">
    <property type="entry name" value="DNA_rep/recomb_RecO_N"/>
</dbReference>
<dbReference type="EMBL" id="JAAGRR010000092">
    <property type="protein sequence ID" value="NDY42854.1"/>
    <property type="molecule type" value="Genomic_DNA"/>
</dbReference>
<evidence type="ECO:0000313" key="9">
    <source>
        <dbReference type="EMBL" id="NDY42854.1"/>
    </source>
</evidence>
<reference evidence="9 10" key="1">
    <citation type="submission" date="2020-02" db="EMBL/GenBank/DDBJ databases">
        <title>Comparative genomics of sulfur disproportionating microorganisms.</title>
        <authorList>
            <person name="Ward L.M."/>
            <person name="Bertran E."/>
            <person name="Johnston D.T."/>
        </authorList>
    </citation>
    <scope>NUCLEOTIDE SEQUENCE [LARGE SCALE GENOMIC DNA]</scope>
    <source>
        <strain evidence="9 10">DSM 100025</strain>
    </source>
</reference>
<dbReference type="Proteomes" id="UP000469346">
    <property type="component" value="Unassembled WGS sequence"/>
</dbReference>
<comment type="similarity">
    <text evidence="1 7">Belongs to the RecO family.</text>
</comment>
<keyword evidence="4 7" id="KW-0233">DNA recombination</keyword>
<proteinExistence type="inferred from homology"/>
<evidence type="ECO:0000256" key="7">
    <source>
        <dbReference type="HAMAP-Rule" id="MF_00201"/>
    </source>
</evidence>
<keyword evidence="10" id="KW-1185">Reference proteome</keyword>
<keyword evidence="3 7" id="KW-0227">DNA damage</keyword>
<sequence>MPDLLVLSAIVIGGRDLGESDRLVTLFTLEAGKTRVVAKGAKRSRRRFLNALEPFTRICARVAPPRTSGLGRLDGADVLASPPDFAARFEAYPHAALCGELADLWFREGDPQPGAYRLLDDLVRALAAPGADPARLSLWFQARVLALAGYGPTWDRCPRCGRPAAGVDLPFSLEGGGPVCCRPGEDPALRVSAGTLRTLSHLAAKPMERLDRLRISPATLEEGLRLLRRLHCHHLQRMPASYRVLAEFARPPAGRPAGNDDAP</sequence>
<dbReference type="GO" id="GO:0006302">
    <property type="term" value="P:double-strand break repair"/>
    <property type="evidence" value="ECO:0007669"/>
    <property type="project" value="TreeGrafter"/>
</dbReference>
<dbReference type="InterPro" id="IPR012340">
    <property type="entry name" value="NA-bd_OB-fold"/>
</dbReference>
<dbReference type="Pfam" id="PF11967">
    <property type="entry name" value="RecO_N"/>
    <property type="match status" value="1"/>
</dbReference>
<dbReference type="InterPro" id="IPR042242">
    <property type="entry name" value="RecO_C"/>
</dbReference>
<protein>
    <recommendedName>
        <fullName evidence="2 7">DNA repair protein RecO</fullName>
    </recommendedName>
    <alternativeName>
        <fullName evidence="6 7">Recombination protein O</fullName>
    </alternativeName>
</protein>
<dbReference type="InterPro" id="IPR037278">
    <property type="entry name" value="ARFGAP/RecO"/>
</dbReference>
<evidence type="ECO:0000256" key="2">
    <source>
        <dbReference type="ARBA" id="ARBA00021310"/>
    </source>
</evidence>
<feature type="domain" description="DNA replication/recombination mediator RecO N-terminal" evidence="8">
    <location>
        <begin position="8"/>
        <end position="81"/>
    </location>
</feature>
<organism evidence="9 10">
    <name type="scientific">Dissulfurirhabdus thermomarina</name>
    <dbReference type="NCBI Taxonomy" id="1765737"/>
    <lineage>
        <taxon>Bacteria</taxon>
        <taxon>Deltaproteobacteria</taxon>
        <taxon>Dissulfurirhabdaceae</taxon>
        <taxon>Dissulfurirhabdus</taxon>
    </lineage>
</organism>
<evidence type="ECO:0000256" key="6">
    <source>
        <dbReference type="ARBA" id="ARBA00033409"/>
    </source>
</evidence>
<dbReference type="PANTHER" id="PTHR33991">
    <property type="entry name" value="DNA REPAIR PROTEIN RECO"/>
    <property type="match status" value="1"/>
</dbReference>
<evidence type="ECO:0000313" key="10">
    <source>
        <dbReference type="Proteomes" id="UP000469346"/>
    </source>
</evidence>
<dbReference type="Gene3D" id="2.40.50.140">
    <property type="entry name" value="Nucleic acid-binding proteins"/>
    <property type="match status" value="1"/>
</dbReference>